<keyword evidence="1" id="KW-0472">Membrane</keyword>
<accession>A0ABW0L5P2</accession>
<keyword evidence="1" id="KW-1133">Transmembrane helix</keyword>
<name>A0ABW0L5P2_9BURK</name>
<keyword evidence="2" id="KW-0732">Signal</keyword>
<keyword evidence="4" id="KW-1185">Reference proteome</keyword>
<keyword evidence="1" id="KW-0812">Transmembrane</keyword>
<feature type="transmembrane region" description="Helical" evidence="1">
    <location>
        <begin position="405"/>
        <end position="427"/>
    </location>
</feature>
<evidence type="ECO:0000256" key="2">
    <source>
        <dbReference type="SAM" id="SignalP"/>
    </source>
</evidence>
<evidence type="ECO:0000256" key="1">
    <source>
        <dbReference type="SAM" id="Phobius"/>
    </source>
</evidence>
<comment type="caution">
    <text evidence="3">The sequence shown here is derived from an EMBL/GenBank/DDBJ whole genome shotgun (WGS) entry which is preliminary data.</text>
</comment>
<evidence type="ECO:0000313" key="4">
    <source>
        <dbReference type="Proteomes" id="UP001596050"/>
    </source>
</evidence>
<dbReference type="EMBL" id="JBHSMU010000009">
    <property type="protein sequence ID" value="MFC5460172.1"/>
    <property type="molecule type" value="Genomic_DNA"/>
</dbReference>
<evidence type="ECO:0000313" key="3">
    <source>
        <dbReference type="EMBL" id="MFC5460172.1"/>
    </source>
</evidence>
<proteinExistence type="predicted"/>
<feature type="signal peptide" evidence="2">
    <location>
        <begin position="1"/>
        <end position="21"/>
    </location>
</feature>
<dbReference type="Proteomes" id="UP001596050">
    <property type="component" value="Unassembled WGS sequence"/>
</dbReference>
<organism evidence="3 4">
    <name type="scientific">Massilia niabensis</name>
    <dbReference type="NCBI Taxonomy" id="544910"/>
    <lineage>
        <taxon>Bacteria</taxon>
        <taxon>Pseudomonadati</taxon>
        <taxon>Pseudomonadota</taxon>
        <taxon>Betaproteobacteria</taxon>
        <taxon>Burkholderiales</taxon>
        <taxon>Oxalobacteraceae</taxon>
        <taxon>Telluria group</taxon>
        <taxon>Massilia</taxon>
    </lineage>
</organism>
<reference evidence="4" key="1">
    <citation type="journal article" date="2019" name="Int. J. Syst. Evol. Microbiol.">
        <title>The Global Catalogue of Microorganisms (GCM) 10K type strain sequencing project: providing services to taxonomists for standard genome sequencing and annotation.</title>
        <authorList>
            <consortium name="The Broad Institute Genomics Platform"/>
            <consortium name="The Broad Institute Genome Sequencing Center for Infectious Disease"/>
            <person name="Wu L."/>
            <person name="Ma J."/>
        </authorList>
    </citation>
    <scope>NUCLEOTIDE SEQUENCE [LARGE SCALE GENOMIC DNA]</scope>
    <source>
        <strain evidence="4">KACC 12649</strain>
    </source>
</reference>
<protein>
    <recommendedName>
        <fullName evidence="5">VWA domain-containing protein</fullName>
    </recommendedName>
</protein>
<gene>
    <name evidence="3" type="ORF">ACFPN5_10180</name>
</gene>
<sequence length="488" mass="52689">MQKLFWLVGLTVALCAQSAFGVNHAILVQNSGWMEPFYTDGASQLKPLVAATAERIATGSDRVMVLSFNQTSERNVSPTLVYDGRAGGDLGASISKIEIAFKQPGKAMADTDFNEAVSKTISGPLKGQPGILWIFTNNKNSPNNSAETASKNREFYSLIHREPSIKRSLAFPLTMPVKGKTYAANGLMVYALAYGDEADRALKALVASKRLREVFTQQPAQLKPLDRESVRLLPKSVINAPNTSASLGGDGRTLLLDIDASHQTNAVQIVAQVENMFYPFEIQAAQLRADVHGTGWSNNLALSPRTINSLAPGAVSDVTISLPVRADFPNPWSLKALTEFGRQIVVPAKVVLRLEGQQLVVDRAFQERLTKIFPGDPLPDVFVPPASAAVSTVELPLLIRVNYPLYPLLAAIGLLFGAAGLLTYLLVRARKPVSYELRVNGLLRRISVGAFAEVPVFSPEGKQIATITRRGGAPTVAQVAKGHSVELI</sequence>
<feature type="chain" id="PRO_5045771112" description="VWA domain-containing protein" evidence="2">
    <location>
        <begin position="22"/>
        <end position="488"/>
    </location>
</feature>
<dbReference type="RefSeq" id="WP_379782770.1">
    <property type="nucleotide sequence ID" value="NZ_JBHSMU010000009.1"/>
</dbReference>
<evidence type="ECO:0008006" key="5">
    <source>
        <dbReference type="Google" id="ProtNLM"/>
    </source>
</evidence>